<dbReference type="AlphaFoldDB" id="S8AWF7"/>
<name>S8AWF7_PENO1</name>
<evidence type="ECO:0000313" key="2">
    <source>
        <dbReference type="Proteomes" id="UP000019376"/>
    </source>
</evidence>
<sequence>MDFPTTLAFNLPSVHDHCQLECRLRLPSSLRSKDLGQHSTLGIRGAIIAHPYAPLGGSYDDAVVDFLSSELLQAGYVVTTFNFRGAGGSGGRTSWTGKPELGDYVAVYGFMLRYLHHLHTALSVEPTTRLGGAIHLIIGGYSFGSLIASHVPTLDVMLDLFSGARRSETPWTAINEIGDAARTIADECLRHLRSAQELPTDHRDVFDQPLPHAATQISYLLVSPLLPPVSQLLTAFSALSVTLGGRTSTEGRPAGRPIDQLSGFRTLALFGDQDAFTSARKLRRWAEDMNCIPQSQFRGCEIQGAGHFWRESGVETRARLALREWLQS</sequence>
<dbReference type="PhylomeDB" id="S8AWF7"/>
<dbReference type="HOGENOM" id="CLU_035149_0_1_1"/>
<gene>
    <name evidence="1" type="ORF">PDE_05570</name>
</gene>
<dbReference type="SUPFAM" id="SSF53474">
    <property type="entry name" value="alpha/beta-Hydrolases"/>
    <property type="match status" value="1"/>
</dbReference>
<protein>
    <recommendedName>
        <fullName evidence="3">AB hydrolase-1 domain-containing protein</fullName>
    </recommendedName>
</protein>
<proteinExistence type="predicted"/>
<dbReference type="STRING" id="933388.S8AWF7"/>
<dbReference type="Proteomes" id="UP000019376">
    <property type="component" value="Unassembled WGS sequence"/>
</dbReference>
<dbReference type="PANTHER" id="PTHR42103:SF2">
    <property type="entry name" value="AB HYDROLASE-1 DOMAIN-CONTAINING PROTEIN"/>
    <property type="match status" value="1"/>
</dbReference>
<evidence type="ECO:0008006" key="3">
    <source>
        <dbReference type="Google" id="ProtNLM"/>
    </source>
</evidence>
<dbReference type="eggNOG" id="ENOG502RXN2">
    <property type="taxonomic scope" value="Eukaryota"/>
</dbReference>
<accession>S8AWF7</accession>
<dbReference type="PANTHER" id="PTHR42103">
    <property type="entry name" value="ALPHA/BETA-HYDROLASES SUPERFAMILY PROTEIN"/>
    <property type="match status" value="1"/>
</dbReference>
<dbReference type="EMBL" id="KB644412">
    <property type="protein sequence ID" value="EPS30618.1"/>
    <property type="molecule type" value="Genomic_DNA"/>
</dbReference>
<reference evidence="1 2" key="1">
    <citation type="journal article" date="2013" name="PLoS ONE">
        <title>Genomic and secretomic analyses reveal unique features of the lignocellulolytic enzyme system of Penicillium decumbens.</title>
        <authorList>
            <person name="Liu G."/>
            <person name="Zhang L."/>
            <person name="Wei X."/>
            <person name="Zou G."/>
            <person name="Qin Y."/>
            <person name="Ma L."/>
            <person name="Li J."/>
            <person name="Zheng H."/>
            <person name="Wang S."/>
            <person name="Wang C."/>
            <person name="Xun L."/>
            <person name="Zhao G.-P."/>
            <person name="Zhou Z."/>
            <person name="Qu Y."/>
        </authorList>
    </citation>
    <scope>NUCLEOTIDE SEQUENCE [LARGE SCALE GENOMIC DNA]</scope>
    <source>
        <strain evidence="2">114-2 / CGMCC 5302</strain>
    </source>
</reference>
<dbReference type="GO" id="GO:0072330">
    <property type="term" value="P:monocarboxylic acid biosynthetic process"/>
    <property type="evidence" value="ECO:0007669"/>
    <property type="project" value="UniProtKB-ARBA"/>
</dbReference>
<evidence type="ECO:0000313" key="1">
    <source>
        <dbReference type="EMBL" id="EPS30618.1"/>
    </source>
</evidence>
<keyword evidence="2" id="KW-1185">Reference proteome</keyword>
<dbReference type="Gene3D" id="3.40.50.1820">
    <property type="entry name" value="alpha/beta hydrolase"/>
    <property type="match status" value="1"/>
</dbReference>
<dbReference type="OrthoDB" id="10260961at2759"/>
<organism evidence="1 2">
    <name type="scientific">Penicillium oxalicum (strain 114-2 / CGMCC 5302)</name>
    <name type="common">Penicillium decumbens</name>
    <dbReference type="NCBI Taxonomy" id="933388"/>
    <lineage>
        <taxon>Eukaryota</taxon>
        <taxon>Fungi</taxon>
        <taxon>Dikarya</taxon>
        <taxon>Ascomycota</taxon>
        <taxon>Pezizomycotina</taxon>
        <taxon>Eurotiomycetes</taxon>
        <taxon>Eurotiomycetidae</taxon>
        <taxon>Eurotiales</taxon>
        <taxon>Aspergillaceae</taxon>
        <taxon>Penicillium</taxon>
    </lineage>
</organism>
<dbReference type="InterPro" id="IPR029058">
    <property type="entry name" value="AB_hydrolase_fold"/>
</dbReference>
<dbReference type="GO" id="GO:0017000">
    <property type="term" value="P:antibiotic biosynthetic process"/>
    <property type="evidence" value="ECO:0007669"/>
    <property type="project" value="UniProtKB-ARBA"/>
</dbReference>